<evidence type="ECO:0000259" key="7">
    <source>
        <dbReference type="PROSITE" id="PS50011"/>
    </source>
</evidence>
<evidence type="ECO:0000256" key="2">
    <source>
        <dbReference type="ARBA" id="ARBA00022679"/>
    </source>
</evidence>
<name>A0A6A6GZ16_VIRVR</name>
<keyword evidence="1" id="KW-0723">Serine/threonine-protein kinase</keyword>
<keyword evidence="9" id="KW-1185">Reference proteome</keyword>
<dbReference type="OrthoDB" id="5979581at2759"/>
<dbReference type="EMBL" id="ML991832">
    <property type="protein sequence ID" value="KAF2231064.1"/>
    <property type="molecule type" value="Genomic_DNA"/>
</dbReference>
<evidence type="ECO:0000313" key="8">
    <source>
        <dbReference type="EMBL" id="KAF2231064.1"/>
    </source>
</evidence>
<keyword evidence="3 6" id="KW-0547">Nucleotide-binding</keyword>
<dbReference type="Gene3D" id="3.30.200.20">
    <property type="entry name" value="Phosphorylase Kinase, domain 1"/>
    <property type="match status" value="1"/>
</dbReference>
<dbReference type="GO" id="GO:0004674">
    <property type="term" value="F:protein serine/threonine kinase activity"/>
    <property type="evidence" value="ECO:0007669"/>
    <property type="project" value="UniProtKB-KW"/>
</dbReference>
<accession>A0A6A6GZ16</accession>
<dbReference type="Gene3D" id="1.10.510.10">
    <property type="entry name" value="Transferase(Phosphotransferase) domain 1"/>
    <property type="match status" value="1"/>
</dbReference>
<dbReference type="InterPro" id="IPR051175">
    <property type="entry name" value="CLK_kinases"/>
</dbReference>
<evidence type="ECO:0000256" key="4">
    <source>
        <dbReference type="ARBA" id="ARBA00022777"/>
    </source>
</evidence>
<sequence length="411" mass="47501">MASFWNLAKGLVRVPDSQPIRFSNSNFRALPSDQEIEEEAHDAISKGRYFPVRIGDILENKYQVVGKLGYGVGSTVWLANEFRGRRAVALKVFTNDHQNREETNIYKHLTSVPSKHPGRNYLRNALDTFTLQGPRGEHQCLVHEPMLENTQELLRRNPSHRFTEDLLRVLLQRLLSALDFLHNDAHLIHTAIDISAWNILLGIEDKSIIHKFIEAEQKHPSARKEVQGYTVYASRSFDSPSGKSIGEPMLSDFGSAVSGEVEHDEDVQPNVYRAPEVCLKAPWSYSIDIWNVGCLIWDLFERKHMFYGKDPKEMRYMTRAHLAEMVALMGPPPLELLKKGKRTAEFFDENGEWRGDIPLPDRTSLEESEEYLEGSNKKAFLRFVRKMVQWRPEDRQTASQLLEDDWLNWRL</sequence>
<feature type="binding site" evidence="6">
    <location>
        <position position="91"/>
    </location>
    <ligand>
        <name>ATP</name>
        <dbReference type="ChEBI" id="CHEBI:30616"/>
    </ligand>
</feature>
<dbReference type="PANTHER" id="PTHR45646:SF11">
    <property type="entry name" value="SERINE_THREONINE-PROTEIN KINASE DOA"/>
    <property type="match status" value="1"/>
</dbReference>
<dbReference type="SUPFAM" id="SSF56112">
    <property type="entry name" value="Protein kinase-like (PK-like)"/>
    <property type="match status" value="1"/>
</dbReference>
<keyword evidence="4 8" id="KW-0418">Kinase</keyword>
<evidence type="ECO:0000256" key="6">
    <source>
        <dbReference type="PROSITE-ProRule" id="PRU10141"/>
    </source>
</evidence>
<dbReference type="InterPro" id="IPR017441">
    <property type="entry name" value="Protein_kinase_ATP_BS"/>
</dbReference>
<dbReference type="InterPro" id="IPR011009">
    <property type="entry name" value="Kinase-like_dom_sf"/>
</dbReference>
<keyword evidence="5 6" id="KW-0067">ATP-binding</keyword>
<dbReference type="GO" id="GO:0005634">
    <property type="term" value="C:nucleus"/>
    <property type="evidence" value="ECO:0007669"/>
    <property type="project" value="TreeGrafter"/>
</dbReference>
<evidence type="ECO:0000256" key="1">
    <source>
        <dbReference type="ARBA" id="ARBA00022527"/>
    </source>
</evidence>
<proteinExistence type="predicted"/>
<dbReference type="Pfam" id="PF00069">
    <property type="entry name" value="Pkinase"/>
    <property type="match status" value="1"/>
</dbReference>
<dbReference type="PANTHER" id="PTHR45646">
    <property type="entry name" value="SERINE/THREONINE-PROTEIN KINASE DOA-RELATED"/>
    <property type="match status" value="1"/>
</dbReference>
<dbReference type="GO" id="GO:0005524">
    <property type="term" value="F:ATP binding"/>
    <property type="evidence" value="ECO:0007669"/>
    <property type="project" value="UniProtKB-UniRule"/>
</dbReference>
<keyword evidence="2" id="KW-0808">Transferase</keyword>
<feature type="domain" description="Protein kinase" evidence="7">
    <location>
        <begin position="62"/>
        <end position="407"/>
    </location>
</feature>
<reference evidence="8" key="1">
    <citation type="journal article" date="2020" name="Stud. Mycol.">
        <title>101 Dothideomycetes genomes: a test case for predicting lifestyles and emergence of pathogens.</title>
        <authorList>
            <person name="Haridas S."/>
            <person name="Albert R."/>
            <person name="Binder M."/>
            <person name="Bloem J."/>
            <person name="Labutti K."/>
            <person name="Salamov A."/>
            <person name="Andreopoulos B."/>
            <person name="Baker S."/>
            <person name="Barry K."/>
            <person name="Bills G."/>
            <person name="Bluhm B."/>
            <person name="Cannon C."/>
            <person name="Castanera R."/>
            <person name="Culley D."/>
            <person name="Daum C."/>
            <person name="Ezra D."/>
            <person name="Gonzalez J."/>
            <person name="Henrissat B."/>
            <person name="Kuo A."/>
            <person name="Liang C."/>
            <person name="Lipzen A."/>
            <person name="Lutzoni F."/>
            <person name="Magnuson J."/>
            <person name="Mondo S."/>
            <person name="Nolan M."/>
            <person name="Ohm R."/>
            <person name="Pangilinan J."/>
            <person name="Park H.-J."/>
            <person name="Ramirez L."/>
            <person name="Alfaro M."/>
            <person name="Sun H."/>
            <person name="Tritt A."/>
            <person name="Yoshinaga Y."/>
            <person name="Zwiers L.-H."/>
            <person name="Turgeon B."/>
            <person name="Goodwin S."/>
            <person name="Spatafora J."/>
            <person name="Crous P."/>
            <person name="Grigoriev I."/>
        </authorList>
    </citation>
    <scope>NUCLEOTIDE SEQUENCE</scope>
    <source>
        <strain evidence="8">Tuck. ex Michener</strain>
    </source>
</reference>
<evidence type="ECO:0000256" key="3">
    <source>
        <dbReference type="ARBA" id="ARBA00022741"/>
    </source>
</evidence>
<evidence type="ECO:0000313" key="9">
    <source>
        <dbReference type="Proteomes" id="UP000800092"/>
    </source>
</evidence>
<organism evidence="8 9">
    <name type="scientific">Viridothelium virens</name>
    <name type="common">Speckled blister lichen</name>
    <name type="synonym">Trypethelium virens</name>
    <dbReference type="NCBI Taxonomy" id="1048519"/>
    <lineage>
        <taxon>Eukaryota</taxon>
        <taxon>Fungi</taxon>
        <taxon>Dikarya</taxon>
        <taxon>Ascomycota</taxon>
        <taxon>Pezizomycotina</taxon>
        <taxon>Dothideomycetes</taxon>
        <taxon>Dothideomycetes incertae sedis</taxon>
        <taxon>Trypetheliales</taxon>
        <taxon>Trypetheliaceae</taxon>
        <taxon>Viridothelium</taxon>
    </lineage>
</organism>
<dbReference type="GO" id="GO:0043484">
    <property type="term" value="P:regulation of RNA splicing"/>
    <property type="evidence" value="ECO:0007669"/>
    <property type="project" value="TreeGrafter"/>
</dbReference>
<protein>
    <submittedName>
        <fullName evidence="8">CMGC protein kinase</fullName>
    </submittedName>
</protein>
<gene>
    <name evidence="8" type="ORF">EV356DRAFT_452795</name>
</gene>
<dbReference type="Proteomes" id="UP000800092">
    <property type="component" value="Unassembled WGS sequence"/>
</dbReference>
<dbReference type="SMART" id="SM00220">
    <property type="entry name" value="S_TKc"/>
    <property type="match status" value="1"/>
</dbReference>
<dbReference type="PROSITE" id="PS50011">
    <property type="entry name" value="PROTEIN_KINASE_DOM"/>
    <property type="match status" value="1"/>
</dbReference>
<dbReference type="InterPro" id="IPR000719">
    <property type="entry name" value="Prot_kinase_dom"/>
</dbReference>
<dbReference type="AlphaFoldDB" id="A0A6A6GZ16"/>
<evidence type="ECO:0000256" key="5">
    <source>
        <dbReference type="ARBA" id="ARBA00022840"/>
    </source>
</evidence>
<dbReference type="PROSITE" id="PS00107">
    <property type="entry name" value="PROTEIN_KINASE_ATP"/>
    <property type="match status" value="1"/>
</dbReference>